<sequence>MWRSNFENPMTHMDSFHAPSWSWAAYKGPIIYSLGRGMEAGKSTSHCEISELAFDIENSCPHKCSKTSTTCVVGSVRWVGMIGTAIRSGTLSFLNLSNDKDLIEILGSPVHWEPRPPLRIVRSVAEEGPRKLSIPGRSEALKDEKGRIVGWVLLDTDGSVTAGPSFFCAAMRRWQRTTYADRSLGVVLGFDYRGEEILDILALKRRGENPRTYERIGIGRIVDKSWIRNCCRQTIEVW</sequence>
<organism evidence="1">
    <name type="scientific">Mytilinidion resinicola</name>
    <dbReference type="NCBI Taxonomy" id="574789"/>
    <lineage>
        <taxon>Eukaryota</taxon>
        <taxon>Fungi</taxon>
        <taxon>Dikarya</taxon>
        <taxon>Ascomycota</taxon>
        <taxon>Pezizomycotina</taxon>
        <taxon>Dothideomycetes</taxon>
        <taxon>Pleosporomycetidae</taxon>
        <taxon>Mytilinidiales</taxon>
        <taxon>Mytilinidiaceae</taxon>
        <taxon>Mytilinidion</taxon>
    </lineage>
</organism>
<reference evidence="3" key="3">
    <citation type="submission" date="2025-04" db="UniProtKB">
        <authorList>
            <consortium name="RefSeq"/>
        </authorList>
    </citation>
    <scope>IDENTIFICATION</scope>
    <source>
        <strain evidence="3">CBS 304.34</strain>
    </source>
</reference>
<accession>A0A6A6YJL5</accession>
<gene>
    <name evidence="1 3" type="ORF">BDZ99DRAFT_44039</name>
</gene>
<dbReference type="RefSeq" id="XP_033576006.1">
    <property type="nucleotide sequence ID" value="XM_033717711.1"/>
</dbReference>
<reference evidence="3" key="2">
    <citation type="submission" date="2020-04" db="EMBL/GenBank/DDBJ databases">
        <authorList>
            <consortium name="NCBI Genome Project"/>
        </authorList>
    </citation>
    <scope>NUCLEOTIDE SEQUENCE</scope>
    <source>
        <strain evidence="3">CBS 304.34</strain>
    </source>
</reference>
<dbReference type="AlphaFoldDB" id="A0A6A6YJL5"/>
<name>A0A6A6YJL5_9PEZI</name>
<dbReference type="Proteomes" id="UP000504636">
    <property type="component" value="Unplaced"/>
</dbReference>
<keyword evidence="2" id="KW-1185">Reference proteome</keyword>
<reference evidence="1 3" key="1">
    <citation type="journal article" date="2020" name="Stud. Mycol.">
        <title>101 Dothideomycetes genomes: a test case for predicting lifestyles and emergence of pathogens.</title>
        <authorList>
            <person name="Haridas S."/>
            <person name="Albert R."/>
            <person name="Binder M."/>
            <person name="Bloem J."/>
            <person name="Labutti K."/>
            <person name="Salamov A."/>
            <person name="Andreopoulos B."/>
            <person name="Baker S."/>
            <person name="Barry K."/>
            <person name="Bills G."/>
            <person name="Bluhm B."/>
            <person name="Cannon C."/>
            <person name="Castanera R."/>
            <person name="Culley D."/>
            <person name="Daum C."/>
            <person name="Ezra D."/>
            <person name="Gonzalez J."/>
            <person name="Henrissat B."/>
            <person name="Kuo A."/>
            <person name="Liang C."/>
            <person name="Lipzen A."/>
            <person name="Lutzoni F."/>
            <person name="Magnuson J."/>
            <person name="Mondo S."/>
            <person name="Nolan M."/>
            <person name="Ohm R."/>
            <person name="Pangilinan J."/>
            <person name="Park H.-J."/>
            <person name="Ramirez L."/>
            <person name="Alfaro M."/>
            <person name="Sun H."/>
            <person name="Tritt A."/>
            <person name="Yoshinaga Y."/>
            <person name="Zwiers L.-H."/>
            <person name="Turgeon B."/>
            <person name="Goodwin S."/>
            <person name="Spatafora J."/>
            <person name="Crous P."/>
            <person name="Grigoriev I."/>
        </authorList>
    </citation>
    <scope>NUCLEOTIDE SEQUENCE</scope>
    <source>
        <strain evidence="1 3">CBS 304.34</strain>
    </source>
</reference>
<dbReference type="EMBL" id="MU003702">
    <property type="protein sequence ID" value="KAF2809042.1"/>
    <property type="molecule type" value="Genomic_DNA"/>
</dbReference>
<proteinExistence type="predicted"/>
<dbReference type="GeneID" id="54458604"/>
<evidence type="ECO:0000313" key="3">
    <source>
        <dbReference type="RefSeq" id="XP_033576006.1"/>
    </source>
</evidence>
<evidence type="ECO:0000313" key="1">
    <source>
        <dbReference type="EMBL" id="KAF2809042.1"/>
    </source>
</evidence>
<dbReference type="OrthoDB" id="3766525at2759"/>
<evidence type="ECO:0000313" key="2">
    <source>
        <dbReference type="Proteomes" id="UP000504636"/>
    </source>
</evidence>
<protein>
    <submittedName>
        <fullName evidence="1 3">Uncharacterized protein</fullName>
    </submittedName>
</protein>